<proteinExistence type="predicted"/>
<dbReference type="OrthoDB" id="9795583at2"/>
<dbReference type="STRING" id="1294263.JCM21531_326"/>
<evidence type="ECO:0000256" key="1">
    <source>
        <dbReference type="ARBA" id="ARBA00023015"/>
    </source>
</evidence>
<name>W4V2Q0_9FIRM</name>
<dbReference type="AlphaFoldDB" id="W4V2Q0"/>
<keyword evidence="3" id="KW-0804">Transcription</keyword>
<protein>
    <submittedName>
        <fullName evidence="4">Transcriptional repressor</fullName>
    </submittedName>
</protein>
<accession>W4V2Q0</accession>
<dbReference type="InterPro" id="IPR005650">
    <property type="entry name" value="BlaI_family"/>
</dbReference>
<dbReference type="SUPFAM" id="SSF46785">
    <property type="entry name" value="Winged helix' DNA-binding domain"/>
    <property type="match status" value="1"/>
</dbReference>
<dbReference type="GO" id="GO:0045892">
    <property type="term" value="P:negative regulation of DNA-templated transcription"/>
    <property type="evidence" value="ECO:0007669"/>
    <property type="project" value="InterPro"/>
</dbReference>
<dbReference type="RefSeq" id="WP_054846958.1">
    <property type="nucleotide sequence ID" value="NZ_BAVR01000003.1"/>
</dbReference>
<keyword evidence="1" id="KW-0805">Transcription regulation</keyword>
<dbReference type="InterPro" id="IPR036390">
    <property type="entry name" value="WH_DNA-bd_sf"/>
</dbReference>
<sequence>MNKYKLTSSQITKDEYYSNLSINFVEGTFGGSLPNFLTAFIGGRKLSKNQVEKLKKLIDEHKEVQ</sequence>
<evidence type="ECO:0000313" key="4">
    <source>
        <dbReference type="EMBL" id="GAE86989.1"/>
    </source>
</evidence>
<keyword evidence="2" id="KW-0238">DNA-binding</keyword>
<evidence type="ECO:0000256" key="2">
    <source>
        <dbReference type="ARBA" id="ARBA00023125"/>
    </source>
</evidence>
<comment type="caution">
    <text evidence="4">The sequence shown here is derived from an EMBL/GenBank/DDBJ whole genome shotgun (WGS) entry which is preliminary data.</text>
</comment>
<dbReference type="Pfam" id="PF03965">
    <property type="entry name" value="Penicillinase_R"/>
    <property type="match status" value="1"/>
</dbReference>
<gene>
    <name evidence="4" type="ORF">JCM21531_326</name>
</gene>
<organism evidence="4 5">
    <name type="scientific">Acetivibrio straminisolvens JCM 21531</name>
    <dbReference type="NCBI Taxonomy" id="1294263"/>
    <lineage>
        <taxon>Bacteria</taxon>
        <taxon>Bacillati</taxon>
        <taxon>Bacillota</taxon>
        <taxon>Clostridia</taxon>
        <taxon>Eubacteriales</taxon>
        <taxon>Oscillospiraceae</taxon>
        <taxon>Acetivibrio</taxon>
    </lineage>
</organism>
<reference evidence="4" key="1">
    <citation type="journal article" date="2014" name="Genome Announc.">
        <title>Draft Genome Sequence of Clostridium straminisolvens Strain JCM 21531T, Isolated from a Cellulose-Degrading Bacterial Community.</title>
        <authorList>
            <person name="Yuki M."/>
            <person name="Oshima K."/>
            <person name="Suda W."/>
            <person name="Sakamoto M."/>
            <person name="Kitamura K."/>
            <person name="Iida T."/>
            <person name="Hattori M."/>
            <person name="Ohkuma M."/>
        </authorList>
    </citation>
    <scope>NUCLEOTIDE SEQUENCE [LARGE SCALE GENOMIC DNA]</scope>
    <source>
        <strain evidence="4">JCM 21531</strain>
    </source>
</reference>
<dbReference type="Proteomes" id="UP000019109">
    <property type="component" value="Unassembled WGS sequence"/>
</dbReference>
<evidence type="ECO:0000256" key="3">
    <source>
        <dbReference type="ARBA" id="ARBA00023163"/>
    </source>
</evidence>
<dbReference type="GO" id="GO:0003677">
    <property type="term" value="F:DNA binding"/>
    <property type="evidence" value="ECO:0007669"/>
    <property type="project" value="UniProtKB-KW"/>
</dbReference>
<dbReference type="Gene3D" id="1.10.4040.10">
    <property type="entry name" value="Penicillinase repressor domain"/>
    <property type="match status" value="1"/>
</dbReference>
<evidence type="ECO:0000313" key="5">
    <source>
        <dbReference type="Proteomes" id="UP000019109"/>
    </source>
</evidence>
<dbReference type="EMBL" id="BAVR01000003">
    <property type="protein sequence ID" value="GAE86989.1"/>
    <property type="molecule type" value="Genomic_DNA"/>
</dbReference>
<keyword evidence="5" id="KW-1185">Reference proteome</keyword>